<dbReference type="Proteomes" id="UP000452235">
    <property type="component" value="Unassembled WGS sequence"/>
</dbReference>
<dbReference type="AlphaFoldDB" id="A0A5M3Z3I9"/>
<organism evidence="2 3">
    <name type="scientific">Aspergillus terreus</name>
    <dbReference type="NCBI Taxonomy" id="33178"/>
    <lineage>
        <taxon>Eukaryota</taxon>
        <taxon>Fungi</taxon>
        <taxon>Dikarya</taxon>
        <taxon>Ascomycota</taxon>
        <taxon>Pezizomycotina</taxon>
        <taxon>Eurotiomycetes</taxon>
        <taxon>Eurotiomycetidae</taxon>
        <taxon>Eurotiales</taxon>
        <taxon>Aspergillaceae</taxon>
        <taxon>Aspergillus</taxon>
        <taxon>Aspergillus subgen. Circumdati</taxon>
    </lineage>
</organism>
<dbReference type="Gene3D" id="1.10.10.60">
    <property type="entry name" value="Homeodomain-like"/>
    <property type="match status" value="3"/>
</dbReference>
<dbReference type="GO" id="GO:0045944">
    <property type="term" value="P:positive regulation of transcription by RNA polymerase II"/>
    <property type="evidence" value="ECO:0007669"/>
    <property type="project" value="TreeGrafter"/>
</dbReference>
<evidence type="ECO:0000313" key="3">
    <source>
        <dbReference type="Proteomes" id="UP000452235"/>
    </source>
</evidence>
<dbReference type="SMART" id="SM00717">
    <property type="entry name" value="SANT"/>
    <property type="match status" value="3"/>
</dbReference>
<protein>
    <submittedName>
        <fullName evidence="2">Uncharacterized protein</fullName>
    </submittedName>
</protein>
<dbReference type="GO" id="GO:0000978">
    <property type="term" value="F:RNA polymerase II cis-regulatory region sequence-specific DNA binding"/>
    <property type="evidence" value="ECO:0007669"/>
    <property type="project" value="TreeGrafter"/>
</dbReference>
<dbReference type="OrthoDB" id="2143914at2759"/>
<dbReference type="GO" id="GO:0005634">
    <property type="term" value="C:nucleus"/>
    <property type="evidence" value="ECO:0007669"/>
    <property type="project" value="TreeGrafter"/>
</dbReference>
<feature type="region of interest" description="Disordered" evidence="1">
    <location>
        <begin position="144"/>
        <end position="238"/>
    </location>
</feature>
<feature type="compositionally biased region" description="Acidic residues" evidence="1">
    <location>
        <begin position="188"/>
        <end position="202"/>
    </location>
</feature>
<dbReference type="PANTHER" id="PTHR45614">
    <property type="entry name" value="MYB PROTEIN-RELATED"/>
    <property type="match status" value="1"/>
</dbReference>
<dbReference type="GO" id="GO:0000278">
    <property type="term" value="P:mitotic cell cycle"/>
    <property type="evidence" value="ECO:0007669"/>
    <property type="project" value="TreeGrafter"/>
</dbReference>
<dbReference type="InterPro" id="IPR009057">
    <property type="entry name" value="Homeodomain-like_sf"/>
</dbReference>
<sequence length="369" mass="40983">MPRAARKWTPGEDDLLCREVHTQLAEGKVKDWTVIANKIPGRTNKDCRKRWHNVLSGGFNKGYWTEEEDELLTLAVQTHGDIWTAVAEVVKTRSPDQCAKRWKQCLDPQLDHSEWTEEDNRRLVQAAAVKGRRWKEIQMEHFPSRSRNSIKNQFTILTRRENKLSPSRRRKPKEGTKPGSHTDSSSESGDDDDGESSNEEDDNRNARSTLEDSSHQGQSGYCSPSNLTPPLATPDEISPCAGLDASGWDKIAPAGVSGHAWDTTMSSETDYSRHDFHGALPDLATVSPEVLQGFYPDLLSPTPTDMPWVFDQGDLAMSGVESHQHLPGPPTNPRGSKVVLTVEGPDHHTVEALVQVAFLGGTPFHLARG</sequence>
<proteinExistence type="predicted"/>
<dbReference type="Pfam" id="PF13921">
    <property type="entry name" value="Myb_DNA-bind_6"/>
    <property type="match status" value="1"/>
</dbReference>
<dbReference type="PANTHER" id="PTHR45614:SF265">
    <property type="entry name" value="MYB-LIKE DOMAIN-CONTAINING PROTEIN-RELATED"/>
    <property type="match status" value="1"/>
</dbReference>
<dbReference type="CDD" id="cd00167">
    <property type="entry name" value="SANT"/>
    <property type="match status" value="3"/>
</dbReference>
<reference evidence="2 3" key="1">
    <citation type="submission" date="2020-01" db="EMBL/GenBank/DDBJ databases">
        <title>Aspergillus terreus IFO 6365 whole genome shotgun sequence.</title>
        <authorList>
            <person name="Kanamasa S."/>
            <person name="Takahashi H."/>
        </authorList>
    </citation>
    <scope>NUCLEOTIDE SEQUENCE [LARGE SCALE GENOMIC DNA]</scope>
    <source>
        <strain evidence="2 3">IFO 6365</strain>
    </source>
</reference>
<accession>A0A5M3Z3I9</accession>
<feature type="compositionally biased region" description="Basic and acidic residues" evidence="1">
    <location>
        <begin position="203"/>
        <end position="214"/>
    </location>
</feature>
<dbReference type="PROSITE" id="PS51293">
    <property type="entry name" value="SANT"/>
    <property type="match status" value="1"/>
</dbReference>
<dbReference type="VEuPathDB" id="FungiDB:ATEG_07376"/>
<dbReference type="PROSITE" id="PS50090">
    <property type="entry name" value="MYB_LIKE"/>
    <property type="match status" value="3"/>
</dbReference>
<gene>
    <name evidence="2" type="ORF">ATEIFO6365_0014034800</name>
</gene>
<dbReference type="SUPFAM" id="SSF46689">
    <property type="entry name" value="Homeodomain-like"/>
    <property type="match status" value="2"/>
</dbReference>
<dbReference type="PROSITE" id="PS51294">
    <property type="entry name" value="HTH_MYB"/>
    <property type="match status" value="2"/>
</dbReference>
<evidence type="ECO:0000256" key="1">
    <source>
        <dbReference type="SAM" id="MobiDB-lite"/>
    </source>
</evidence>
<comment type="caution">
    <text evidence="2">The sequence shown here is derived from an EMBL/GenBank/DDBJ whole genome shotgun (WGS) entry which is preliminary data.</text>
</comment>
<feature type="compositionally biased region" description="Polar residues" evidence="1">
    <location>
        <begin position="215"/>
        <end position="228"/>
    </location>
</feature>
<dbReference type="InterPro" id="IPR001005">
    <property type="entry name" value="SANT/Myb"/>
</dbReference>
<evidence type="ECO:0000313" key="2">
    <source>
        <dbReference type="EMBL" id="GFF21416.1"/>
    </source>
</evidence>
<dbReference type="InterPro" id="IPR050560">
    <property type="entry name" value="MYB_TF"/>
</dbReference>
<dbReference type="EMBL" id="BLJY01000014">
    <property type="protein sequence ID" value="GFF21416.1"/>
    <property type="molecule type" value="Genomic_DNA"/>
</dbReference>
<keyword evidence="3" id="KW-1185">Reference proteome</keyword>
<dbReference type="GO" id="GO:0000981">
    <property type="term" value="F:DNA-binding transcription factor activity, RNA polymerase II-specific"/>
    <property type="evidence" value="ECO:0007669"/>
    <property type="project" value="TreeGrafter"/>
</dbReference>
<dbReference type="InterPro" id="IPR017884">
    <property type="entry name" value="SANT_dom"/>
</dbReference>
<dbReference type="InterPro" id="IPR017930">
    <property type="entry name" value="Myb_dom"/>
</dbReference>
<dbReference type="Pfam" id="PF00249">
    <property type="entry name" value="Myb_DNA-binding"/>
    <property type="match status" value="1"/>
</dbReference>
<feature type="compositionally biased region" description="Polar residues" evidence="1">
    <location>
        <begin position="145"/>
        <end position="156"/>
    </location>
</feature>
<name>A0A5M3Z3I9_ASPTE</name>